<reference evidence="1 2" key="1">
    <citation type="journal article" date="2016" name="Int. J. Syst. Evol. Microbiol.">
        <title>Oceanobacillus halophilus sp. nov., a novel moderately halophilic bacterium from a hypersaline lake.</title>
        <authorList>
            <person name="Amoozegar M.A."/>
            <person name="Bagheri M."/>
            <person name="Makhdoumi A."/>
            <person name="Nikou M.M."/>
            <person name="Fazeli S.A.S."/>
            <person name="Schumann P."/>
            <person name="Sproer C."/>
            <person name="Sanchez-Porro C."/>
            <person name="Ventosa A."/>
        </authorList>
    </citation>
    <scope>NUCLEOTIDE SEQUENCE [LARGE SCALE GENOMIC DNA]</scope>
    <source>
        <strain evidence="1 2">DSM 23996</strain>
    </source>
</reference>
<organism evidence="1 2">
    <name type="scientific">Oceanobacillus halophilus</name>
    <dbReference type="NCBI Taxonomy" id="930130"/>
    <lineage>
        <taxon>Bacteria</taxon>
        <taxon>Bacillati</taxon>
        <taxon>Bacillota</taxon>
        <taxon>Bacilli</taxon>
        <taxon>Bacillales</taxon>
        <taxon>Bacillaceae</taxon>
        <taxon>Oceanobacillus</taxon>
    </lineage>
</organism>
<evidence type="ECO:0000313" key="2">
    <source>
        <dbReference type="Proteomes" id="UP000269301"/>
    </source>
</evidence>
<comment type="caution">
    <text evidence="1">The sequence shown here is derived from an EMBL/GenBank/DDBJ whole genome shotgun (WGS) entry which is preliminary data.</text>
</comment>
<dbReference type="AlphaFoldDB" id="A0A494ZV43"/>
<sequence length="112" mass="13436">MQESIFPFIKNTLAELNMYPVIECMNNKASKQEIIKEFEKNLLYQNPQYRTMLKTQLKSQINPKQWEQLVRMYKKQELTQHPKMNLIYQFLQSLENNRSTTDSTTSVQKTNN</sequence>
<evidence type="ECO:0000313" key="1">
    <source>
        <dbReference type="EMBL" id="RKQ29676.1"/>
    </source>
</evidence>
<keyword evidence="2" id="KW-1185">Reference proteome</keyword>
<dbReference type="Proteomes" id="UP000269301">
    <property type="component" value="Unassembled WGS sequence"/>
</dbReference>
<dbReference type="EMBL" id="RBZP01000022">
    <property type="protein sequence ID" value="RKQ29676.1"/>
    <property type="molecule type" value="Genomic_DNA"/>
</dbReference>
<gene>
    <name evidence="1" type="ORF">D8M06_17250</name>
</gene>
<proteinExistence type="predicted"/>
<name>A0A494ZV43_9BACI</name>
<protein>
    <submittedName>
        <fullName evidence="1">Uncharacterized protein</fullName>
    </submittedName>
</protein>
<accession>A0A494ZV43</accession>
<dbReference type="OrthoDB" id="9864420at2"/>
<dbReference type="RefSeq" id="WP_121205830.1">
    <property type="nucleotide sequence ID" value="NZ_RBZP01000022.1"/>
</dbReference>